<dbReference type="Proteomes" id="UP000003573">
    <property type="component" value="Unassembled WGS sequence"/>
</dbReference>
<evidence type="ECO:0000256" key="2">
    <source>
        <dbReference type="SAM" id="Phobius"/>
    </source>
</evidence>
<protein>
    <submittedName>
        <fullName evidence="4">CAAX amino terminal protease family protein</fullName>
    </submittedName>
</protein>
<evidence type="ECO:0000313" key="4">
    <source>
        <dbReference type="EMBL" id="EHJ52585.1"/>
    </source>
</evidence>
<feature type="domain" description="CAAX prenyl protease 2/Lysostaphin resistance protein A-like" evidence="3">
    <location>
        <begin position="123"/>
        <end position="211"/>
    </location>
</feature>
<comment type="caution">
    <text evidence="4">The sequence shown here is derived from an EMBL/GenBank/DDBJ whole genome shotgun (WGS) entry which is preliminary data.</text>
</comment>
<dbReference type="EMBL" id="AEUW02000001">
    <property type="protein sequence ID" value="EHJ52585.1"/>
    <property type="molecule type" value="Genomic_DNA"/>
</dbReference>
<feature type="transmembrane region" description="Helical" evidence="2">
    <location>
        <begin position="123"/>
        <end position="143"/>
    </location>
</feature>
<keyword evidence="4" id="KW-0645">Protease</keyword>
<feature type="transmembrane region" description="Helical" evidence="2">
    <location>
        <begin position="155"/>
        <end position="170"/>
    </location>
</feature>
<evidence type="ECO:0000313" key="5">
    <source>
        <dbReference type="Proteomes" id="UP000003573"/>
    </source>
</evidence>
<reference evidence="4 5" key="1">
    <citation type="journal article" date="2014" name="Int. J. Syst. Evol. Microbiol.">
        <title>Phylogenomics and the dynamic genome evolution of the genus Streptococcus.</title>
        <authorList>
            <consortium name="The Broad Institute Genome Sequencing Platform"/>
            <person name="Richards V.P."/>
            <person name="Palmer S.R."/>
            <person name="Pavinski Bitar P.D."/>
            <person name="Qin X."/>
            <person name="Weinstock G.M."/>
            <person name="Highlander S.K."/>
            <person name="Town C.D."/>
            <person name="Burne R.A."/>
            <person name="Stanhope M.J."/>
        </authorList>
    </citation>
    <scope>NUCLEOTIDE SEQUENCE [LARGE SCALE GENOMIC DNA]</scope>
    <source>
        <strain evidence="4 5">NCTC 11558</strain>
    </source>
</reference>
<dbReference type="RefSeq" id="WP_003080765.1">
    <property type="nucleotide sequence ID" value="NZ_AEUW02000001.1"/>
</dbReference>
<keyword evidence="2" id="KW-1133">Transmembrane helix</keyword>
<keyword evidence="2" id="KW-0812">Transmembrane</keyword>
<dbReference type="InterPro" id="IPR052710">
    <property type="entry name" value="CAAX_protease"/>
</dbReference>
<dbReference type="STRING" id="764298.STRMA_1862"/>
<dbReference type="GO" id="GO:0006508">
    <property type="term" value="P:proteolysis"/>
    <property type="evidence" value="ECO:0007669"/>
    <property type="project" value="UniProtKB-KW"/>
</dbReference>
<evidence type="ECO:0000256" key="1">
    <source>
        <dbReference type="ARBA" id="ARBA00009067"/>
    </source>
</evidence>
<sequence length="225" mass="25363">MKRILKKLLAVFAIIGLFLLSQIPDIVMLVLEKRTNHLDLGQTLIILMMQLCVIVGFYFLARKKELISPGTQYWLSWKSVKIAVLGILTLFVVRFIGVMILILEGKTTTNNQENVLKLFDSSPLLLLFVMIVIMAPLTEEIIFRGLIPKLFSKRFEGLGFGLGTLLFSLAHSPTDIGSFVIYAGMGAVLAVICYRTKHLEYSIWVHALNNGLSFFQILLALFLKK</sequence>
<feature type="transmembrane region" description="Helical" evidence="2">
    <location>
        <begin position="176"/>
        <end position="194"/>
    </location>
</feature>
<keyword evidence="2" id="KW-0472">Membrane</keyword>
<dbReference type="GO" id="GO:0080120">
    <property type="term" value="P:CAAX-box protein maturation"/>
    <property type="evidence" value="ECO:0007669"/>
    <property type="project" value="UniProtKB-ARBA"/>
</dbReference>
<accession>G5JWB6</accession>
<feature type="transmembrane region" description="Helical" evidence="2">
    <location>
        <begin position="40"/>
        <end position="61"/>
    </location>
</feature>
<feature type="transmembrane region" description="Helical" evidence="2">
    <location>
        <begin position="201"/>
        <end position="223"/>
    </location>
</feature>
<dbReference type="GO" id="GO:0004175">
    <property type="term" value="F:endopeptidase activity"/>
    <property type="evidence" value="ECO:0007669"/>
    <property type="project" value="UniProtKB-ARBA"/>
</dbReference>
<dbReference type="PANTHER" id="PTHR36435">
    <property type="entry name" value="SLR1288 PROTEIN"/>
    <property type="match status" value="1"/>
</dbReference>
<proteinExistence type="inferred from homology"/>
<dbReference type="InterPro" id="IPR003675">
    <property type="entry name" value="Rce1/LyrA-like_dom"/>
</dbReference>
<feature type="transmembrane region" description="Helical" evidence="2">
    <location>
        <begin position="82"/>
        <end position="103"/>
    </location>
</feature>
<dbReference type="AlphaFoldDB" id="G5JWB6"/>
<keyword evidence="5" id="KW-1185">Reference proteome</keyword>
<dbReference type="Pfam" id="PF02517">
    <property type="entry name" value="Rce1-like"/>
    <property type="match status" value="1"/>
</dbReference>
<dbReference type="OrthoDB" id="8607342at2"/>
<keyword evidence="4" id="KW-0378">Hydrolase</keyword>
<dbReference type="eggNOG" id="COG1266">
    <property type="taxonomic scope" value="Bacteria"/>
</dbReference>
<name>G5JWB6_9STRE</name>
<evidence type="ECO:0000259" key="3">
    <source>
        <dbReference type="Pfam" id="PF02517"/>
    </source>
</evidence>
<organism evidence="4 5">
    <name type="scientific">Streptococcus macacae NCTC 11558</name>
    <dbReference type="NCBI Taxonomy" id="764298"/>
    <lineage>
        <taxon>Bacteria</taxon>
        <taxon>Bacillati</taxon>
        <taxon>Bacillota</taxon>
        <taxon>Bacilli</taxon>
        <taxon>Lactobacillales</taxon>
        <taxon>Streptococcaceae</taxon>
        <taxon>Streptococcus</taxon>
    </lineage>
</organism>
<comment type="similarity">
    <text evidence="1">Belongs to the UPF0177 family.</text>
</comment>
<dbReference type="PANTHER" id="PTHR36435:SF1">
    <property type="entry name" value="CAAX AMINO TERMINAL PROTEASE FAMILY PROTEIN"/>
    <property type="match status" value="1"/>
</dbReference>
<gene>
    <name evidence="4" type="ORF">STRMA_1862</name>
</gene>